<evidence type="ECO:0000313" key="1">
    <source>
        <dbReference type="EMBL" id="GGO58809.1"/>
    </source>
</evidence>
<evidence type="ECO:0000313" key="2">
    <source>
        <dbReference type="Proteomes" id="UP000656881"/>
    </source>
</evidence>
<sequence length="329" mass="37676">MRTDRLSRLATRRGLFTGESYDQARAALQQTRALIPEAVGDQQVFETYALRELIRCRYEFTAYTFGIRRVIPRSESLTLHVESEAHAERVLRALLPSHDPTSEVFGITGVRIRQYTDRAIELHRLGQHTSLVLTGPAVSVWKRIEHDKLTETLDRGWEPTWRNRAAWTDAELLFHQEYYTDEWSRRFLRGAWCASALLRRLPVFHQVACADDVSAYIGHPFGAGTCRSKAMRWCFDLDHRPGIAWQDDRLADALSDPDFGLPLRRTPFGIDFYDTAPHMLRLGDVEQTAFVDLRFTHLAPSSLRRGPHAAVVRERVAAAVAKPGEWRPA</sequence>
<accession>A0ABQ2MWG4</accession>
<comment type="caution">
    <text evidence="1">The sequence shown here is derived from an EMBL/GenBank/DDBJ whole genome shotgun (WGS) entry which is preliminary data.</text>
</comment>
<organism evidence="1 2">
    <name type="scientific">Streptomyces lasiicapitis</name>
    <dbReference type="NCBI Taxonomy" id="1923961"/>
    <lineage>
        <taxon>Bacteria</taxon>
        <taxon>Bacillati</taxon>
        <taxon>Actinomycetota</taxon>
        <taxon>Actinomycetes</taxon>
        <taxon>Kitasatosporales</taxon>
        <taxon>Streptomycetaceae</taxon>
        <taxon>Streptomyces</taxon>
    </lineage>
</organism>
<keyword evidence="2" id="KW-1185">Reference proteome</keyword>
<proteinExistence type="predicted"/>
<dbReference type="EMBL" id="BMNG01000026">
    <property type="protein sequence ID" value="GGO58809.1"/>
    <property type="molecule type" value="Genomic_DNA"/>
</dbReference>
<dbReference type="RefSeq" id="WP_189177523.1">
    <property type="nucleotide sequence ID" value="NZ_BMNG01000026.1"/>
</dbReference>
<name>A0ABQ2MWG4_9ACTN</name>
<gene>
    <name evidence="1" type="ORF">GCM10012286_78950</name>
</gene>
<protein>
    <submittedName>
        <fullName evidence="1">Uncharacterized protein</fullName>
    </submittedName>
</protein>
<dbReference type="Proteomes" id="UP000656881">
    <property type="component" value="Unassembled WGS sequence"/>
</dbReference>
<reference evidence="2" key="1">
    <citation type="journal article" date="2019" name="Int. J. Syst. Evol. Microbiol.">
        <title>The Global Catalogue of Microorganisms (GCM) 10K type strain sequencing project: providing services to taxonomists for standard genome sequencing and annotation.</title>
        <authorList>
            <consortium name="The Broad Institute Genomics Platform"/>
            <consortium name="The Broad Institute Genome Sequencing Center for Infectious Disease"/>
            <person name="Wu L."/>
            <person name="Ma J."/>
        </authorList>
    </citation>
    <scope>NUCLEOTIDE SEQUENCE [LARGE SCALE GENOMIC DNA]</scope>
    <source>
        <strain evidence="2">CGMCC 4.7349</strain>
    </source>
</reference>